<dbReference type="InterPro" id="IPR014001">
    <property type="entry name" value="Helicase_ATP-bd"/>
</dbReference>
<accession>A0A9P6RFM1</accession>
<dbReference type="GO" id="GO:0005737">
    <property type="term" value="C:cytoplasm"/>
    <property type="evidence" value="ECO:0007669"/>
    <property type="project" value="TreeGrafter"/>
</dbReference>
<dbReference type="GO" id="GO:0043138">
    <property type="term" value="F:3'-5' DNA helicase activity"/>
    <property type="evidence" value="ECO:0007669"/>
    <property type="project" value="TreeGrafter"/>
</dbReference>
<sequence length="161" mass="18552">MEEQHQRFEKIYGISSIAPNSNQDIYASDLKNLASGNYRAIFMTPEIILDSLRLKGLWSLARWRQNLQTIVIDEIHCVAFWRKDFRRAYGQLKLLRSMVLPTVAFVAIAATLLPPTLDETIKSVGFKPNVPIHNFGNNRDNIMLEMRLLPRTNRIQALDVL</sequence>
<dbReference type="PANTHER" id="PTHR13710">
    <property type="entry name" value="DNA HELICASE RECQ FAMILY MEMBER"/>
    <property type="match status" value="1"/>
</dbReference>
<comment type="similarity">
    <text evidence="1">Belongs to the helicase family. RecQ subfamily.</text>
</comment>
<keyword evidence="4" id="KW-0347">Helicase</keyword>
<organism evidence="4 5">
    <name type="scientific">Dissophora globulifera</name>
    <dbReference type="NCBI Taxonomy" id="979702"/>
    <lineage>
        <taxon>Eukaryota</taxon>
        <taxon>Fungi</taxon>
        <taxon>Fungi incertae sedis</taxon>
        <taxon>Mucoromycota</taxon>
        <taxon>Mortierellomycotina</taxon>
        <taxon>Mortierellomycetes</taxon>
        <taxon>Mortierellales</taxon>
        <taxon>Mortierellaceae</taxon>
        <taxon>Dissophora</taxon>
    </lineage>
</organism>
<dbReference type="GO" id="GO:0000724">
    <property type="term" value="P:double-strand break repair via homologous recombination"/>
    <property type="evidence" value="ECO:0007669"/>
    <property type="project" value="TreeGrafter"/>
</dbReference>
<dbReference type="GO" id="GO:0009378">
    <property type="term" value="F:four-way junction helicase activity"/>
    <property type="evidence" value="ECO:0007669"/>
    <property type="project" value="TreeGrafter"/>
</dbReference>
<dbReference type="Proteomes" id="UP000738325">
    <property type="component" value="Unassembled WGS sequence"/>
</dbReference>
<keyword evidence="2" id="KW-0812">Transmembrane</keyword>
<keyword evidence="4" id="KW-0378">Hydrolase</keyword>
<name>A0A9P6RFM1_9FUNG</name>
<proteinExistence type="inferred from homology"/>
<dbReference type="OrthoDB" id="10261556at2759"/>
<feature type="domain" description="Helicase ATP-binding" evidence="3">
    <location>
        <begin position="1"/>
        <end position="130"/>
    </location>
</feature>
<dbReference type="Pfam" id="PF00270">
    <property type="entry name" value="DEAD"/>
    <property type="match status" value="1"/>
</dbReference>
<reference evidence="4" key="1">
    <citation type="journal article" date="2020" name="Fungal Divers.">
        <title>Resolving the Mortierellaceae phylogeny through synthesis of multi-gene phylogenetics and phylogenomics.</title>
        <authorList>
            <person name="Vandepol N."/>
            <person name="Liber J."/>
            <person name="Desiro A."/>
            <person name="Na H."/>
            <person name="Kennedy M."/>
            <person name="Barry K."/>
            <person name="Grigoriev I.V."/>
            <person name="Miller A.N."/>
            <person name="O'Donnell K."/>
            <person name="Stajich J.E."/>
            <person name="Bonito G."/>
        </authorList>
    </citation>
    <scope>NUCLEOTIDE SEQUENCE</scope>
    <source>
        <strain evidence="4">REB-010B</strain>
    </source>
</reference>
<feature type="non-terminal residue" evidence="4">
    <location>
        <position position="161"/>
    </location>
</feature>
<keyword evidence="5" id="KW-1185">Reference proteome</keyword>
<keyword evidence="4" id="KW-0547">Nucleotide-binding</keyword>
<dbReference type="GO" id="GO:0005524">
    <property type="term" value="F:ATP binding"/>
    <property type="evidence" value="ECO:0007669"/>
    <property type="project" value="InterPro"/>
</dbReference>
<dbReference type="Gene3D" id="3.40.50.300">
    <property type="entry name" value="P-loop containing nucleotide triphosphate hydrolases"/>
    <property type="match status" value="1"/>
</dbReference>
<evidence type="ECO:0000256" key="1">
    <source>
        <dbReference type="ARBA" id="ARBA00005446"/>
    </source>
</evidence>
<dbReference type="SUPFAM" id="SSF52540">
    <property type="entry name" value="P-loop containing nucleoside triphosphate hydrolases"/>
    <property type="match status" value="1"/>
</dbReference>
<evidence type="ECO:0000313" key="5">
    <source>
        <dbReference type="Proteomes" id="UP000738325"/>
    </source>
</evidence>
<keyword evidence="4" id="KW-0067">ATP-binding</keyword>
<protein>
    <submittedName>
        <fullName evidence="4">ATP-dependent DNA helicase sgs1</fullName>
    </submittedName>
</protein>
<gene>
    <name evidence="4" type="primary">SGS1_2</name>
    <name evidence="4" type="ORF">BGZ99_005196</name>
</gene>
<comment type="caution">
    <text evidence="4">The sequence shown here is derived from an EMBL/GenBank/DDBJ whole genome shotgun (WGS) entry which is preliminary data.</text>
</comment>
<dbReference type="InterPro" id="IPR011545">
    <property type="entry name" value="DEAD/DEAH_box_helicase_dom"/>
</dbReference>
<evidence type="ECO:0000256" key="2">
    <source>
        <dbReference type="SAM" id="Phobius"/>
    </source>
</evidence>
<evidence type="ECO:0000259" key="3">
    <source>
        <dbReference type="PROSITE" id="PS51192"/>
    </source>
</evidence>
<dbReference type="GO" id="GO:0005694">
    <property type="term" value="C:chromosome"/>
    <property type="evidence" value="ECO:0007669"/>
    <property type="project" value="TreeGrafter"/>
</dbReference>
<dbReference type="EMBL" id="JAAAIP010000330">
    <property type="protein sequence ID" value="KAG0319300.1"/>
    <property type="molecule type" value="Genomic_DNA"/>
</dbReference>
<dbReference type="PROSITE" id="PS51192">
    <property type="entry name" value="HELICASE_ATP_BIND_1"/>
    <property type="match status" value="1"/>
</dbReference>
<dbReference type="InterPro" id="IPR027417">
    <property type="entry name" value="P-loop_NTPase"/>
</dbReference>
<feature type="transmembrane region" description="Helical" evidence="2">
    <location>
        <begin position="94"/>
        <end position="113"/>
    </location>
</feature>
<evidence type="ECO:0000313" key="4">
    <source>
        <dbReference type="EMBL" id="KAG0319300.1"/>
    </source>
</evidence>
<dbReference type="AlphaFoldDB" id="A0A9P6RFM1"/>
<dbReference type="PANTHER" id="PTHR13710:SF120">
    <property type="entry name" value="BIFUNCTIONAL 3'-5' EXONUCLEASE_ATP-DEPENDENT HELICASE WRN"/>
    <property type="match status" value="1"/>
</dbReference>
<dbReference type="GO" id="GO:0005634">
    <property type="term" value="C:nucleus"/>
    <property type="evidence" value="ECO:0007669"/>
    <property type="project" value="TreeGrafter"/>
</dbReference>
<keyword evidence="2" id="KW-1133">Transmembrane helix</keyword>
<keyword evidence="2" id="KW-0472">Membrane</keyword>
<dbReference type="GO" id="GO:0003676">
    <property type="term" value="F:nucleic acid binding"/>
    <property type="evidence" value="ECO:0007669"/>
    <property type="project" value="InterPro"/>
</dbReference>